<keyword evidence="1 4" id="KW-0489">Methyltransferase</keyword>
<accession>A0A0R1WQ40</accession>
<dbReference type="Pfam" id="PF05175">
    <property type="entry name" value="MTS"/>
    <property type="match status" value="1"/>
</dbReference>
<dbReference type="PATRIC" id="fig|1423755.3.peg.1045"/>
<dbReference type="PANTHER" id="PTHR47816:SF4">
    <property type="entry name" value="RIBOSOMAL RNA SMALL SUBUNIT METHYLTRANSFERASE C"/>
    <property type="match status" value="1"/>
</dbReference>
<name>A0A0R1WQ40_9LACO</name>
<evidence type="ECO:0000256" key="1">
    <source>
        <dbReference type="ARBA" id="ARBA00022603"/>
    </source>
</evidence>
<dbReference type="AlphaFoldDB" id="A0A0R1WQ40"/>
<dbReference type="GO" id="GO:0008757">
    <property type="term" value="F:S-adenosylmethionine-dependent methyltransferase activity"/>
    <property type="evidence" value="ECO:0007669"/>
    <property type="project" value="InterPro"/>
</dbReference>
<feature type="domain" description="Methyltransferase small" evidence="3">
    <location>
        <begin position="28"/>
        <end position="197"/>
    </location>
</feature>
<dbReference type="Gene3D" id="3.40.50.150">
    <property type="entry name" value="Vaccinia Virus protein VP39"/>
    <property type="match status" value="1"/>
</dbReference>
<keyword evidence="5" id="KW-1185">Reference proteome</keyword>
<dbReference type="SUPFAM" id="SSF53335">
    <property type="entry name" value="S-adenosyl-L-methionine-dependent methyltransferases"/>
    <property type="match status" value="1"/>
</dbReference>
<keyword evidence="2" id="KW-0808">Transferase</keyword>
<dbReference type="OrthoDB" id="9764961at2"/>
<protein>
    <submittedName>
        <fullName evidence="4">16S RNA methylase</fullName>
    </submittedName>
</protein>
<comment type="caution">
    <text evidence="4">The sequence shown here is derived from an EMBL/GenBank/DDBJ whole genome shotgun (WGS) entry which is preliminary data.</text>
</comment>
<dbReference type="InterPro" id="IPR046977">
    <property type="entry name" value="RsmC/RlmG"/>
</dbReference>
<dbReference type="InterPro" id="IPR007848">
    <property type="entry name" value="Small_mtfrase_dom"/>
</dbReference>
<dbReference type="STRING" id="1423755.FC40_GL000988"/>
<dbReference type="Proteomes" id="UP000051054">
    <property type="component" value="Unassembled WGS sequence"/>
</dbReference>
<dbReference type="RefSeq" id="WP_025022141.1">
    <property type="nucleotide sequence ID" value="NZ_AZGD01000095.1"/>
</dbReference>
<dbReference type="eggNOG" id="COG2813">
    <property type="taxonomic scope" value="Bacteria"/>
</dbReference>
<evidence type="ECO:0000256" key="2">
    <source>
        <dbReference type="ARBA" id="ARBA00022679"/>
    </source>
</evidence>
<dbReference type="CDD" id="cd02440">
    <property type="entry name" value="AdoMet_MTases"/>
    <property type="match status" value="1"/>
</dbReference>
<organism evidence="4 5">
    <name type="scientific">Ligilactobacillus hayakitensis DSM 18933 = JCM 14209</name>
    <dbReference type="NCBI Taxonomy" id="1423755"/>
    <lineage>
        <taxon>Bacteria</taxon>
        <taxon>Bacillati</taxon>
        <taxon>Bacillota</taxon>
        <taxon>Bacilli</taxon>
        <taxon>Lactobacillales</taxon>
        <taxon>Lactobacillaceae</taxon>
        <taxon>Ligilactobacillus</taxon>
    </lineage>
</organism>
<gene>
    <name evidence="4" type="ORF">FC40_GL000988</name>
</gene>
<reference evidence="4 5" key="1">
    <citation type="journal article" date="2015" name="Genome Announc.">
        <title>Expanding the biotechnology potential of lactobacilli through comparative genomics of 213 strains and associated genera.</title>
        <authorList>
            <person name="Sun Z."/>
            <person name="Harris H.M."/>
            <person name="McCann A."/>
            <person name="Guo C."/>
            <person name="Argimon S."/>
            <person name="Zhang W."/>
            <person name="Yang X."/>
            <person name="Jeffery I.B."/>
            <person name="Cooney J.C."/>
            <person name="Kagawa T.F."/>
            <person name="Liu W."/>
            <person name="Song Y."/>
            <person name="Salvetti E."/>
            <person name="Wrobel A."/>
            <person name="Rasinkangas P."/>
            <person name="Parkhill J."/>
            <person name="Rea M.C."/>
            <person name="O'Sullivan O."/>
            <person name="Ritari J."/>
            <person name="Douillard F.P."/>
            <person name="Paul Ross R."/>
            <person name="Yang R."/>
            <person name="Briner A.E."/>
            <person name="Felis G.E."/>
            <person name="de Vos W.M."/>
            <person name="Barrangou R."/>
            <person name="Klaenhammer T.R."/>
            <person name="Caufield P.W."/>
            <person name="Cui Y."/>
            <person name="Zhang H."/>
            <person name="O'Toole P.W."/>
        </authorList>
    </citation>
    <scope>NUCLEOTIDE SEQUENCE [LARGE SCALE GENOMIC DNA]</scope>
    <source>
        <strain evidence="4 5">DSM 18933</strain>
    </source>
</reference>
<dbReference type="InterPro" id="IPR029063">
    <property type="entry name" value="SAM-dependent_MTases_sf"/>
</dbReference>
<proteinExistence type="predicted"/>
<sequence length="203" mass="22453">MANYYYSENPDVESKQRVWEFELLGNNFKFTTDNGVFSKSTVDFGSRVLIDAVQSEYDLSTAKILDVGCGYGPIGLSFAKKNPQARVTMVDVNEIAMDLARTNAQNNHIENVEIFASNQYQNVTATDYNFVITNPPIRAGKDVVHGILSGAKDHLKIGGKLIAVIQKKQGAPSAEKKMNEVFGNCKIITKKKGYFILSSVKES</sequence>
<dbReference type="GO" id="GO:0032259">
    <property type="term" value="P:methylation"/>
    <property type="evidence" value="ECO:0007669"/>
    <property type="project" value="UniProtKB-KW"/>
</dbReference>
<evidence type="ECO:0000259" key="3">
    <source>
        <dbReference type="Pfam" id="PF05175"/>
    </source>
</evidence>
<dbReference type="EMBL" id="AZGD01000095">
    <property type="protein sequence ID" value="KRM18308.1"/>
    <property type="molecule type" value="Genomic_DNA"/>
</dbReference>
<evidence type="ECO:0000313" key="4">
    <source>
        <dbReference type="EMBL" id="KRM18308.1"/>
    </source>
</evidence>
<evidence type="ECO:0000313" key="5">
    <source>
        <dbReference type="Proteomes" id="UP000051054"/>
    </source>
</evidence>
<dbReference type="PANTHER" id="PTHR47816">
    <property type="entry name" value="RIBOSOMAL RNA SMALL SUBUNIT METHYLTRANSFERASE C"/>
    <property type="match status" value="1"/>
</dbReference>